<organism evidence="1 2">
    <name type="scientific">Pseudomonas syringae pv. pisi</name>
    <dbReference type="NCBI Taxonomy" id="59510"/>
    <lineage>
        <taxon>Bacteria</taxon>
        <taxon>Pseudomonadati</taxon>
        <taxon>Pseudomonadota</taxon>
        <taxon>Gammaproteobacteria</taxon>
        <taxon>Pseudomonadales</taxon>
        <taxon>Pseudomonadaceae</taxon>
        <taxon>Pseudomonas</taxon>
        <taxon>Pseudomonas syringae</taxon>
    </lineage>
</organism>
<dbReference type="EMBL" id="RBPQ01000067">
    <property type="protein sequence ID" value="RMO31029.1"/>
    <property type="molecule type" value="Genomic_DNA"/>
</dbReference>
<name>A0A3M2WXQ4_PSESJ</name>
<reference evidence="1 2" key="1">
    <citation type="submission" date="2018-08" db="EMBL/GenBank/DDBJ databases">
        <title>Recombination of ecologically and evolutionarily significant loci maintains genetic cohesion in the Pseudomonas syringae species complex.</title>
        <authorList>
            <person name="Dillon M."/>
            <person name="Thakur S."/>
            <person name="Almeida R.N.D."/>
            <person name="Weir B.S."/>
            <person name="Guttman D.S."/>
        </authorList>
    </citation>
    <scope>NUCLEOTIDE SEQUENCE [LARGE SCALE GENOMIC DNA]</scope>
    <source>
        <strain evidence="1 2">ICMP 2788</strain>
    </source>
</reference>
<evidence type="ECO:0000313" key="1">
    <source>
        <dbReference type="EMBL" id="RMO31029.1"/>
    </source>
</evidence>
<sequence length="63" mass="7077">MRPEQLMWMPRLLCVTGLDVAAQPATANMANTTKMYFIPFLSGPLLIAIHPIDWTMSRLNCNA</sequence>
<protein>
    <submittedName>
        <fullName evidence="1">Uncharacterized protein</fullName>
    </submittedName>
</protein>
<accession>A0A3M2WXQ4</accession>
<proteinExistence type="predicted"/>
<gene>
    <name evidence="1" type="ORF">ALQ44_101420</name>
</gene>
<dbReference type="AlphaFoldDB" id="A0A3M2WXQ4"/>
<evidence type="ECO:0000313" key="2">
    <source>
        <dbReference type="Proteomes" id="UP000276886"/>
    </source>
</evidence>
<dbReference type="Proteomes" id="UP000276886">
    <property type="component" value="Unassembled WGS sequence"/>
</dbReference>
<comment type="caution">
    <text evidence="1">The sequence shown here is derived from an EMBL/GenBank/DDBJ whole genome shotgun (WGS) entry which is preliminary data.</text>
</comment>